<name>X1E2Y8_9ZZZZ</name>
<proteinExistence type="predicted"/>
<protein>
    <submittedName>
        <fullName evidence="1">Uncharacterized protein</fullName>
    </submittedName>
</protein>
<dbReference type="EMBL" id="BARU01000935">
    <property type="protein sequence ID" value="GAH26922.1"/>
    <property type="molecule type" value="Genomic_DNA"/>
</dbReference>
<reference evidence="1" key="1">
    <citation type="journal article" date="2014" name="Front. Microbiol.">
        <title>High frequency of phylogenetically diverse reductive dehalogenase-homologous genes in deep subseafloor sedimentary metagenomes.</title>
        <authorList>
            <person name="Kawai M."/>
            <person name="Futagami T."/>
            <person name="Toyoda A."/>
            <person name="Takaki Y."/>
            <person name="Nishi S."/>
            <person name="Hori S."/>
            <person name="Arai W."/>
            <person name="Tsubouchi T."/>
            <person name="Morono Y."/>
            <person name="Uchiyama I."/>
            <person name="Ito T."/>
            <person name="Fujiyama A."/>
            <person name="Inagaki F."/>
            <person name="Takami H."/>
        </authorList>
    </citation>
    <scope>NUCLEOTIDE SEQUENCE</scope>
    <source>
        <strain evidence="1">Expedition CK06-06</strain>
    </source>
</reference>
<gene>
    <name evidence="1" type="ORF">S03H2_02708</name>
</gene>
<feature type="non-terminal residue" evidence="1">
    <location>
        <position position="35"/>
    </location>
</feature>
<organism evidence="1">
    <name type="scientific">marine sediment metagenome</name>
    <dbReference type="NCBI Taxonomy" id="412755"/>
    <lineage>
        <taxon>unclassified sequences</taxon>
        <taxon>metagenomes</taxon>
        <taxon>ecological metagenomes</taxon>
    </lineage>
</organism>
<dbReference type="AlphaFoldDB" id="X1E2Y8"/>
<sequence length="35" mass="3980">MLSLRGVPKAFETTKQSRDYSPSIAIYHLSEINEP</sequence>
<comment type="caution">
    <text evidence="1">The sequence shown here is derived from an EMBL/GenBank/DDBJ whole genome shotgun (WGS) entry which is preliminary data.</text>
</comment>
<accession>X1E2Y8</accession>
<evidence type="ECO:0000313" key="1">
    <source>
        <dbReference type="EMBL" id="GAH26922.1"/>
    </source>
</evidence>